<dbReference type="InterPro" id="IPR012910">
    <property type="entry name" value="Plug_dom"/>
</dbReference>
<feature type="domain" description="TonB-dependent receptor-like beta-barrel" evidence="12">
    <location>
        <begin position="299"/>
        <end position="689"/>
    </location>
</feature>
<dbReference type="OrthoDB" id="9762903at2"/>
<protein>
    <submittedName>
        <fullName evidence="14">Vitamin B12 transporter</fullName>
    </submittedName>
</protein>
<sequence>MKKIIASIFIALTLWAQNVKISGYVINPDENPVKDAVVEIKGESTHLKTISDTIGFFNFKVKPGIFKISAKHIAYEPFEKEIRVHTDTLLFISLEPMTFKFGEVIVTATRYETNSFDVSNFVEIVKSEDIEKVKTLSFSDILKNLTSAYIRDYGGMPAQLKTISLRGTGSEHSIFLLNGMRISSYQNGIVDLSLIPVEIIDRVEVIHSNISSLYGADAIGGVINIITKGENLGKSLELTVGSGDFGYRKFNSNISGEFGTLTYLGSFTRSYGSGDFKYKYKIGNDEINLRRKNAHFSITNLYFDISAQNTSLSFVYMRSNRGIPSQTTKFDPASTASQLDWDLTLSISTLKTTAKSTIKMNFLYKNSYLRYTNNDIIIAGSGIDSYYHNLFYSNLVNALFKLRQNFLISSGIETSFGLAQGNSFEKAKRFNIGLFIGAEGNFKLKFLPEIKIYPMIRNDYFSDFGSRTVYRAGLNIKLVDDPILNLKFSYGTGFRAPTFNDLYWLGSGNKNLKSETSKGIDFGFVFFSSLKKSLIPSLKLEISLFNINITNRIVWLPSRENQSIWRPINIDEVNSRGIEFAGEMKLLKLINIAGNFSILESIRRNKRTQDDETQNKYLIYIPKSTGNLKLEVELGNFFFISQVNYTGLRYTSETNDRWLNPYYVVDLSCGFNYEIGFFFGKAKFSVKNLLNENYETMIGYPMPLRSFFFEITSGLKRKNKN</sequence>
<evidence type="ECO:0000256" key="2">
    <source>
        <dbReference type="ARBA" id="ARBA00022448"/>
    </source>
</evidence>
<evidence type="ECO:0000256" key="10">
    <source>
        <dbReference type="PROSITE-ProRule" id="PRU01360"/>
    </source>
</evidence>
<gene>
    <name evidence="14" type="ORF">JGI1_00687</name>
</gene>
<evidence type="ECO:0000256" key="5">
    <source>
        <dbReference type="ARBA" id="ARBA00022729"/>
    </source>
</evidence>
<keyword evidence="3 10" id="KW-1134">Transmembrane beta strand</keyword>
<evidence type="ECO:0000256" key="11">
    <source>
        <dbReference type="RuleBase" id="RU003357"/>
    </source>
</evidence>
<dbReference type="Gene3D" id="2.60.40.1120">
    <property type="entry name" value="Carboxypeptidase-like, regulatory domain"/>
    <property type="match status" value="1"/>
</dbReference>
<keyword evidence="2 10" id="KW-0813">Transport</keyword>
<dbReference type="PROSITE" id="PS52016">
    <property type="entry name" value="TONB_DEPENDENT_REC_3"/>
    <property type="match status" value="1"/>
</dbReference>
<evidence type="ECO:0000259" key="13">
    <source>
        <dbReference type="Pfam" id="PF07715"/>
    </source>
</evidence>
<keyword evidence="15" id="KW-1185">Reference proteome</keyword>
<keyword evidence="8" id="KW-0675">Receptor</keyword>
<evidence type="ECO:0000259" key="12">
    <source>
        <dbReference type="Pfam" id="PF00593"/>
    </source>
</evidence>
<evidence type="ECO:0000256" key="7">
    <source>
        <dbReference type="ARBA" id="ARBA00023136"/>
    </source>
</evidence>
<evidence type="ECO:0000313" key="15">
    <source>
        <dbReference type="Proteomes" id="UP000320623"/>
    </source>
</evidence>
<dbReference type="STRING" id="1643428.GCA_001442855_00669"/>
<dbReference type="InterPro" id="IPR008969">
    <property type="entry name" value="CarboxyPept-like_regulatory"/>
</dbReference>
<keyword evidence="4 10" id="KW-0812">Transmembrane</keyword>
<dbReference type="GO" id="GO:0044718">
    <property type="term" value="P:siderophore transmembrane transport"/>
    <property type="evidence" value="ECO:0007669"/>
    <property type="project" value="TreeGrafter"/>
</dbReference>
<comment type="subcellular location">
    <subcellularLocation>
        <location evidence="1 10">Cell outer membrane</location>
        <topology evidence="1 10">Multi-pass membrane protein</topology>
    </subcellularLocation>
</comment>
<dbReference type="RefSeq" id="WP_140944478.1">
    <property type="nucleotide sequence ID" value="NZ_FAOO01000004.1"/>
</dbReference>
<dbReference type="Gene3D" id="2.40.170.20">
    <property type="entry name" value="TonB-dependent receptor, beta-barrel domain"/>
    <property type="match status" value="1"/>
</dbReference>
<accession>A0A0S4MW67</accession>
<proteinExistence type="inferred from homology"/>
<evidence type="ECO:0000256" key="8">
    <source>
        <dbReference type="ARBA" id="ARBA00023170"/>
    </source>
</evidence>
<keyword evidence="6 11" id="KW-0798">TonB box</keyword>
<keyword evidence="7 10" id="KW-0472">Membrane</keyword>
<dbReference type="Pfam" id="PF00593">
    <property type="entry name" value="TonB_dep_Rec_b-barrel"/>
    <property type="match status" value="1"/>
</dbReference>
<evidence type="ECO:0000256" key="4">
    <source>
        <dbReference type="ARBA" id="ARBA00022692"/>
    </source>
</evidence>
<comment type="similarity">
    <text evidence="10 11">Belongs to the TonB-dependent receptor family.</text>
</comment>
<dbReference type="Pfam" id="PF13620">
    <property type="entry name" value="CarboxypepD_reg"/>
    <property type="match status" value="1"/>
</dbReference>
<dbReference type="Pfam" id="PF07715">
    <property type="entry name" value="Plug"/>
    <property type="match status" value="1"/>
</dbReference>
<dbReference type="Proteomes" id="UP000320623">
    <property type="component" value="Unassembled WGS sequence"/>
</dbReference>
<evidence type="ECO:0000256" key="1">
    <source>
        <dbReference type="ARBA" id="ARBA00004571"/>
    </source>
</evidence>
<dbReference type="InterPro" id="IPR036942">
    <property type="entry name" value="Beta-barrel_TonB_sf"/>
</dbReference>
<dbReference type="Gene3D" id="2.170.130.10">
    <property type="entry name" value="TonB-dependent receptor, plug domain"/>
    <property type="match status" value="1"/>
</dbReference>
<dbReference type="SUPFAM" id="SSF56935">
    <property type="entry name" value="Porins"/>
    <property type="match status" value="1"/>
</dbReference>
<dbReference type="AlphaFoldDB" id="A0A0S4MW67"/>
<keyword evidence="9 10" id="KW-0998">Cell outer membrane</keyword>
<evidence type="ECO:0000256" key="3">
    <source>
        <dbReference type="ARBA" id="ARBA00022452"/>
    </source>
</evidence>
<dbReference type="SUPFAM" id="SSF49464">
    <property type="entry name" value="Carboxypeptidase regulatory domain-like"/>
    <property type="match status" value="1"/>
</dbReference>
<organism evidence="14 15">
    <name type="scientific">Candidatus Thermokryptus mobilis</name>
    <dbReference type="NCBI Taxonomy" id="1643428"/>
    <lineage>
        <taxon>Bacteria</taxon>
        <taxon>Pseudomonadati</taxon>
        <taxon>Candidatus Kryptoniota</taxon>
        <taxon>Candidatus Thermokryptus</taxon>
    </lineage>
</organism>
<keyword evidence="5" id="KW-0732">Signal</keyword>
<dbReference type="InterPro" id="IPR039426">
    <property type="entry name" value="TonB-dep_rcpt-like"/>
</dbReference>
<feature type="domain" description="TonB-dependent receptor plug" evidence="13">
    <location>
        <begin position="117"/>
        <end position="222"/>
    </location>
</feature>
<dbReference type="InterPro" id="IPR000531">
    <property type="entry name" value="Beta-barrel_TonB"/>
</dbReference>
<evidence type="ECO:0000256" key="9">
    <source>
        <dbReference type="ARBA" id="ARBA00023237"/>
    </source>
</evidence>
<evidence type="ECO:0000313" key="14">
    <source>
        <dbReference type="EMBL" id="CUU03255.1"/>
    </source>
</evidence>
<dbReference type="GO" id="GO:0009279">
    <property type="term" value="C:cell outer membrane"/>
    <property type="evidence" value="ECO:0007669"/>
    <property type="project" value="UniProtKB-SubCell"/>
</dbReference>
<dbReference type="PANTHER" id="PTHR30069">
    <property type="entry name" value="TONB-DEPENDENT OUTER MEMBRANE RECEPTOR"/>
    <property type="match status" value="1"/>
</dbReference>
<dbReference type="CDD" id="cd01347">
    <property type="entry name" value="ligand_gated_channel"/>
    <property type="match status" value="1"/>
</dbReference>
<reference evidence="15" key="1">
    <citation type="submission" date="2015-11" db="EMBL/GenBank/DDBJ databases">
        <authorList>
            <person name="Varghese N."/>
        </authorList>
    </citation>
    <scope>NUCLEOTIDE SEQUENCE [LARGE SCALE GENOMIC DNA]</scope>
</reference>
<dbReference type="PANTHER" id="PTHR30069:SF29">
    <property type="entry name" value="HEMOGLOBIN AND HEMOGLOBIN-HAPTOGLOBIN-BINDING PROTEIN 1-RELATED"/>
    <property type="match status" value="1"/>
</dbReference>
<evidence type="ECO:0000256" key="6">
    <source>
        <dbReference type="ARBA" id="ARBA00023077"/>
    </source>
</evidence>
<name>A0A0S4MW67_9BACT</name>
<dbReference type="EMBL" id="FAOO01000004">
    <property type="protein sequence ID" value="CUU03255.1"/>
    <property type="molecule type" value="Genomic_DNA"/>
</dbReference>
<dbReference type="GO" id="GO:0015344">
    <property type="term" value="F:siderophore uptake transmembrane transporter activity"/>
    <property type="evidence" value="ECO:0007669"/>
    <property type="project" value="TreeGrafter"/>
</dbReference>
<dbReference type="InterPro" id="IPR037066">
    <property type="entry name" value="Plug_dom_sf"/>
</dbReference>